<name>A0A2N1KWW3_9GLOM</name>
<protein>
    <submittedName>
        <fullName evidence="1">Uncharacterized protein</fullName>
    </submittedName>
</protein>
<comment type="caution">
    <text evidence="1">The sequence shown here is derived from an EMBL/GenBank/DDBJ whole genome shotgun (WGS) entry which is preliminary data.</text>
</comment>
<dbReference type="AlphaFoldDB" id="A0A2N1KWW3"/>
<proteinExistence type="predicted"/>
<reference evidence="1 2" key="1">
    <citation type="submission" date="2016-04" db="EMBL/GenBank/DDBJ databases">
        <title>Genome analyses suggest a sexual origin of heterokaryosis in a supposedly ancient asexual fungus.</title>
        <authorList>
            <person name="Ropars J."/>
            <person name="Sedzielewska K."/>
            <person name="Noel J."/>
            <person name="Charron P."/>
            <person name="Farinelli L."/>
            <person name="Marton T."/>
            <person name="Kruger M."/>
            <person name="Pelin A."/>
            <person name="Brachmann A."/>
            <person name="Corradi N."/>
        </authorList>
    </citation>
    <scope>NUCLEOTIDE SEQUENCE [LARGE SCALE GENOMIC DNA]</scope>
    <source>
        <strain evidence="1 2">C2</strain>
    </source>
</reference>
<evidence type="ECO:0000313" key="1">
    <source>
        <dbReference type="EMBL" id="PKK41635.1"/>
    </source>
</evidence>
<gene>
    <name evidence="1" type="ORF">RhiirC2_804751</name>
</gene>
<organism evidence="1 2">
    <name type="scientific">Rhizophagus irregularis</name>
    <dbReference type="NCBI Taxonomy" id="588596"/>
    <lineage>
        <taxon>Eukaryota</taxon>
        <taxon>Fungi</taxon>
        <taxon>Fungi incertae sedis</taxon>
        <taxon>Mucoromycota</taxon>
        <taxon>Glomeromycotina</taxon>
        <taxon>Glomeromycetes</taxon>
        <taxon>Glomerales</taxon>
        <taxon>Glomeraceae</taxon>
        <taxon>Rhizophagus</taxon>
    </lineage>
</organism>
<dbReference type="EMBL" id="LLXL01009768">
    <property type="protein sequence ID" value="PKK41635.1"/>
    <property type="molecule type" value="Genomic_DNA"/>
</dbReference>
<accession>A0A2N1KWW3</accession>
<reference evidence="1 2" key="2">
    <citation type="submission" date="2017-10" db="EMBL/GenBank/DDBJ databases">
        <title>Extensive intraspecific genome diversity in a model arbuscular mycorrhizal fungus.</title>
        <authorList>
            <person name="Chen E.C.H."/>
            <person name="Morin E."/>
            <person name="Baudet D."/>
            <person name="Noel J."/>
            <person name="Ndikumana S."/>
            <person name="Charron P."/>
            <person name="St-Onge C."/>
            <person name="Giorgi J."/>
            <person name="Grigoriev I.V."/>
            <person name="Roux C."/>
            <person name="Martin F.M."/>
            <person name="Corradi N."/>
        </authorList>
    </citation>
    <scope>NUCLEOTIDE SEQUENCE [LARGE SCALE GENOMIC DNA]</scope>
    <source>
        <strain evidence="1 2">C2</strain>
    </source>
</reference>
<sequence>MDIIVSIKVQVKRNKGNVDSIVSITTKDGPETEIFRICQNFKTVAVILAKSKIPKSEIPAEMLKLNISIFVPTKIDFCGMAIAKYRNDRRIRFDWNYDFRPKL</sequence>
<evidence type="ECO:0000313" key="2">
    <source>
        <dbReference type="Proteomes" id="UP000233469"/>
    </source>
</evidence>
<dbReference type="Proteomes" id="UP000233469">
    <property type="component" value="Unassembled WGS sequence"/>
</dbReference>